<dbReference type="InterPro" id="IPR008991">
    <property type="entry name" value="Translation_prot_SH3-like_sf"/>
</dbReference>
<keyword evidence="5" id="KW-0694">RNA-binding</keyword>
<dbReference type="GO" id="GO:0015934">
    <property type="term" value="C:large ribosomal subunit"/>
    <property type="evidence" value="ECO:0007669"/>
    <property type="project" value="InterPro"/>
</dbReference>
<dbReference type="EMBL" id="PEWD01000064">
    <property type="protein sequence ID" value="PIU68641.1"/>
    <property type="molecule type" value="Genomic_DNA"/>
</dbReference>
<evidence type="ECO:0000256" key="3">
    <source>
        <dbReference type="ARBA" id="ARBA00023274"/>
    </source>
</evidence>
<evidence type="ECO:0000256" key="1">
    <source>
        <dbReference type="ARBA" id="ARBA00005636"/>
    </source>
</evidence>
<dbReference type="InterPro" id="IPR012340">
    <property type="entry name" value="NA-bd_OB-fold"/>
</dbReference>
<dbReference type="GO" id="GO:0002181">
    <property type="term" value="P:cytoplasmic translation"/>
    <property type="evidence" value="ECO:0007669"/>
    <property type="project" value="TreeGrafter"/>
</dbReference>
<dbReference type="GO" id="GO:0019843">
    <property type="term" value="F:rRNA binding"/>
    <property type="evidence" value="ECO:0007669"/>
    <property type="project" value="UniProtKB-UniRule"/>
</dbReference>
<dbReference type="Gene3D" id="4.10.950.10">
    <property type="entry name" value="Ribosomal protein L2, domain 3"/>
    <property type="match status" value="1"/>
</dbReference>
<dbReference type="Gene3D" id="2.30.30.30">
    <property type="match status" value="1"/>
</dbReference>
<comment type="function">
    <text evidence="5">One of the primary rRNA binding proteins. Required for association of the 30S and 50S subunits to form the 70S ribosome, for tRNA binding and peptide bond formation. It has been suggested to have peptidyltransferase activity; this is somewhat controversial. Makes several contacts with the 16S rRNA in the 70S ribosome.</text>
</comment>
<dbReference type="InterPro" id="IPR014722">
    <property type="entry name" value="Rib_uL2_dom2"/>
</dbReference>
<sequence length="273" mass="30342">MAIKRYRPTTAGQRQKTGIRYDMFTAKDPEKKLTRPLPKVSARGMKGRITVRHHGGRRKRLYRVVDFRRDKINIKARVAEIEYDPNRTAFIALLNYFDGEKRYILSPEGIKVGDILMSGEEAEIKTGNALPLSKIPAGSIVHNIELEPGQGAKMVRSAGSSAVLMSKEGKYAQLKMPSGEIRLVLQQCLATLGALTNPDHKNIKLGKAGRSRWLGRKPKVRGVAMHPNAHPHGGGEGRSGTGMPPKTPWGKRAFGKTRQPGKKSDRLIVKRRK</sequence>
<dbReference type="PANTHER" id="PTHR13691:SF5">
    <property type="entry name" value="LARGE RIBOSOMAL SUBUNIT PROTEIN UL2M"/>
    <property type="match status" value="1"/>
</dbReference>
<protein>
    <recommendedName>
        <fullName evidence="4 5">Large ribosomal subunit protein uL2</fullName>
    </recommendedName>
</protein>
<dbReference type="SMART" id="SM01382">
    <property type="entry name" value="Ribosomal_L2_C"/>
    <property type="match status" value="1"/>
</dbReference>
<dbReference type="InterPro" id="IPR005880">
    <property type="entry name" value="Ribosomal_uL2_bac/org-type"/>
</dbReference>
<evidence type="ECO:0000256" key="2">
    <source>
        <dbReference type="ARBA" id="ARBA00022980"/>
    </source>
</evidence>
<feature type="region of interest" description="Disordered" evidence="6">
    <location>
        <begin position="223"/>
        <end position="273"/>
    </location>
</feature>
<keyword evidence="5" id="KW-0699">rRNA-binding</keyword>
<dbReference type="InterPro" id="IPR014726">
    <property type="entry name" value="Ribosomal_uL2_dom3"/>
</dbReference>
<evidence type="ECO:0000256" key="4">
    <source>
        <dbReference type="ARBA" id="ARBA00035242"/>
    </source>
</evidence>
<dbReference type="GO" id="GO:0003735">
    <property type="term" value="F:structural constituent of ribosome"/>
    <property type="evidence" value="ECO:0007669"/>
    <property type="project" value="InterPro"/>
</dbReference>
<dbReference type="HAMAP" id="MF_01320_B">
    <property type="entry name" value="Ribosomal_uL2_B"/>
    <property type="match status" value="1"/>
</dbReference>
<evidence type="ECO:0000259" key="8">
    <source>
        <dbReference type="SMART" id="SM01383"/>
    </source>
</evidence>
<dbReference type="Pfam" id="PF03947">
    <property type="entry name" value="Ribosomal_L2_C"/>
    <property type="match status" value="1"/>
</dbReference>
<comment type="caution">
    <text evidence="9">The sequence shown here is derived from an EMBL/GenBank/DDBJ whole genome shotgun (WGS) entry which is preliminary data.</text>
</comment>
<dbReference type="PIRSF" id="PIRSF002158">
    <property type="entry name" value="Ribosomal_L2"/>
    <property type="match status" value="1"/>
</dbReference>
<evidence type="ECO:0000313" key="9">
    <source>
        <dbReference type="EMBL" id="PIU68641.1"/>
    </source>
</evidence>
<dbReference type="NCBIfam" id="TIGR01171">
    <property type="entry name" value="rplB_bact"/>
    <property type="match status" value="1"/>
</dbReference>
<accession>A0A2M7AMM0</accession>
<keyword evidence="2 5" id="KW-0689">Ribosomal protein</keyword>
<dbReference type="SMART" id="SM01383">
    <property type="entry name" value="Ribosomal_L2"/>
    <property type="match status" value="1"/>
</dbReference>
<dbReference type="GO" id="GO:0016740">
    <property type="term" value="F:transferase activity"/>
    <property type="evidence" value="ECO:0007669"/>
    <property type="project" value="InterPro"/>
</dbReference>
<feature type="domain" description="Large ribosomal subunit protein uL2 RNA-binding" evidence="8">
    <location>
        <begin position="42"/>
        <end position="118"/>
    </location>
</feature>
<dbReference type="SUPFAM" id="SSF50249">
    <property type="entry name" value="Nucleic acid-binding proteins"/>
    <property type="match status" value="1"/>
</dbReference>
<dbReference type="Proteomes" id="UP000229916">
    <property type="component" value="Unassembled WGS sequence"/>
</dbReference>
<dbReference type="FunFam" id="2.30.30.30:FF:000001">
    <property type="entry name" value="50S ribosomal protein L2"/>
    <property type="match status" value="1"/>
</dbReference>
<organism evidence="9 10">
    <name type="scientific">candidate division WWE3 bacterium CG06_land_8_20_14_3_00_42_16</name>
    <dbReference type="NCBI Taxonomy" id="1975083"/>
    <lineage>
        <taxon>Bacteria</taxon>
        <taxon>Katanobacteria</taxon>
    </lineage>
</organism>
<dbReference type="InterPro" id="IPR022666">
    <property type="entry name" value="Ribosomal_uL2_RNA-bd_dom"/>
</dbReference>
<feature type="domain" description="Large ribosomal subunit protein uL2 C-terminal" evidence="7">
    <location>
        <begin position="124"/>
        <end position="252"/>
    </location>
</feature>
<evidence type="ECO:0000259" key="7">
    <source>
        <dbReference type="SMART" id="SM01382"/>
    </source>
</evidence>
<dbReference type="SUPFAM" id="SSF50104">
    <property type="entry name" value="Translation proteins SH3-like domain"/>
    <property type="match status" value="1"/>
</dbReference>
<proteinExistence type="inferred from homology"/>
<feature type="compositionally biased region" description="Basic and acidic residues" evidence="6">
    <location>
        <begin position="262"/>
        <end position="273"/>
    </location>
</feature>
<keyword evidence="3 5" id="KW-0687">Ribonucleoprotein</keyword>
<dbReference type="Pfam" id="PF00181">
    <property type="entry name" value="Ribosomal_L2_N"/>
    <property type="match status" value="1"/>
</dbReference>
<gene>
    <name evidence="5" type="primary">rplB</name>
    <name evidence="9" type="ORF">COS81_03115</name>
</gene>
<dbReference type="FunFam" id="4.10.950.10:FF:000001">
    <property type="entry name" value="50S ribosomal protein L2"/>
    <property type="match status" value="1"/>
</dbReference>
<comment type="similarity">
    <text evidence="1 5">Belongs to the universal ribosomal protein uL2 family.</text>
</comment>
<dbReference type="Gene3D" id="2.40.50.140">
    <property type="entry name" value="Nucleic acid-binding proteins"/>
    <property type="match status" value="1"/>
</dbReference>
<evidence type="ECO:0000313" key="10">
    <source>
        <dbReference type="Proteomes" id="UP000229916"/>
    </source>
</evidence>
<comment type="subunit">
    <text evidence="5">Part of the 50S ribosomal subunit. Forms a bridge to the 30S subunit in the 70S ribosome.</text>
</comment>
<dbReference type="AlphaFoldDB" id="A0A2M7AMM0"/>
<name>A0A2M7AMM0_UNCKA</name>
<dbReference type="InterPro" id="IPR002171">
    <property type="entry name" value="Ribosomal_uL2"/>
</dbReference>
<reference evidence="10" key="1">
    <citation type="submission" date="2017-09" db="EMBL/GenBank/DDBJ databases">
        <title>Depth-based differentiation of microbial function through sediment-hosted aquifers and enrichment of novel symbionts in the deep terrestrial subsurface.</title>
        <authorList>
            <person name="Probst A.J."/>
            <person name="Ladd B."/>
            <person name="Jarett J.K."/>
            <person name="Geller-Mcgrath D.E."/>
            <person name="Sieber C.M.K."/>
            <person name="Emerson J.B."/>
            <person name="Anantharaman K."/>
            <person name="Thomas B.C."/>
            <person name="Malmstrom R."/>
            <person name="Stieglmeier M."/>
            <person name="Klingl A."/>
            <person name="Woyke T."/>
            <person name="Ryan C.M."/>
            <person name="Banfield J.F."/>
        </authorList>
    </citation>
    <scope>NUCLEOTIDE SEQUENCE [LARGE SCALE GENOMIC DNA]</scope>
</reference>
<evidence type="ECO:0000256" key="6">
    <source>
        <dbReference type="SAM" id="MobiDB-lite"/>
    </source>
</evidence>
<dbReference type="PANTHER" id="PTHR13691">
    <property type="entry name" value="RIBOSOMAL PROTEIN L2"/>
    <property type="match status" value="1"/>
</dbReference>
<evidence type="ECO:0000256" key="5">
    <source>
        <dbReference type="HAMAP-Rule" id="MF_01320"/>
    </source>
</evidence>
<dbReference type="InterPro" id="IPR022669">
    <property type="entry name" value="Ribosomal_uL2_C"/>
</dbReference>